<evidence type="ECO:0000256" key="1">
    <source>
        <dbReference type="SAM" id="SignalP"/>
    </source>
</evidence>
<accession>A0A2N3IKM3</accession>
<keyword evidence="1" id="KW-0732">Signal</keyword>
<dbReference type="Proteomes" id="UP000233387">
    <property type="component" value="Unassembled WGS sequence"/>
</dbReference>
<organism evidence="2 3">
    <name type="scientific">Raineya orbicola</name>
    <dbReference type="NCBI Taxonomy" id="2016530"/>
    <lineage>
        <taxon>Bacteria</taxon>
        <taxon>Pseudomonadati</taxon>
        <taxon>Bacteroidota</taxon>
        <taxon>Cytophagia</taxon>
        <taxon>Cytophagales</taxon>
        <taxon>Raineyaceae</taxon>
        <taxon>Raineya</taxon>
    </lineage>
</organism>
<evidence type="ECO:0000313" key="2">
    <source>
        <dbReference type="EMBL" id="PKQ70889.1"/>
    </source>
</evidence>
<feature type="signal peptide" evidence="1">
    <location>
        <begin position="1"/>
        <end position="22"/>
    </location>
</feature>
<feature type="chain" id="PRO_5014897761" evidence="1">
    <location>
        <begin position="23"/>
        <end position="269"/>
    </location>
</feature>
<name>A0A2N3IKM3_9BACT</name>
<sequence>MKRLFAFLLVFVVLANFNESFAQKKKKKNKETSENTTPQVSKVLLRYNLTKGNSYTQSISMDMNIETMGMQIPQKQNMSMKVIVTDVAANGNQSHEATYEKIYLKQSSPMGDMEFDSENPSKQPAELEQLKQLKGTKFTMVISPRGKIVEIKGDSQQSPMQQNNVEYPENPVGVGDSWESEQVTKNAQLGEMKVKSTYKVSSINNNIVEVQVSGKIFIDNKEQGEMSGTTKIDSKTGLALESNIKQKLTMQMQGMDMKMDSSINVTTKM</sequence>
<evidence type="ECO:0000313" key="3">
    <source>
        <dbReference type="Proteomes" id="UP000233387"/>
    </source>
</evidence>
<dbReference type="RefSeq" id="WP_101357296.1">
    <property type="nucleotide sequence ID" value="NZ_NKXO01000001.1"/>
</dbReference>
<dbReference type="EMBL" id="NKXO01000001">
    <property type="protein sequence ID" value="PKQ70889.1"/>
    <property type="molecule type" value="Genomic_DNA"/>
</dbReference>
<gene>
    <name evidence="2" type="ORF">Rain11_0030</name>
</gene>
<dbReference type="OrthoDB" id="1199105at2"/>
<keyword evidence="3" id="KW-1185">Reference proteome</keyword>
<proteinExistence type="predicted"/>
<dbReference type="AlphaFoldDB" id="A0A2N3IKM3"/>
<dbReference type="InterPro" id="IPR046230">
    <property type="entry name" value="DUF6263"/>
</dbReference>
<dbReference type="Pfam" id="PF19777">
    <property type="entry name" value="DUF6263"/>
    <property type="match status" value="2"/>
</dbReference>
<protein>
    <submittedName>
        <fullName evidence="2">Uncharacterized protein</fullName>
    </submittedName>
</protein>
<comment type="caution">
    <text evidence="2">The sequence shown here is derived from an EMBL/GenBank/DDBJ whole genome shotgun (WGS) entry which is preliminary data.</text>
</comment>
<reference evidence="2 3" key="1">
    <citation type="submission" date="2017-06" db="EMBL/GenBank/DDBJ databases">
        <title>Raineya orbicola gen. nov., sp. nov. a slightly thermophilic bacterium of the phylum Bacteroidetes and the description of Raineyaceae fam. nov.</title>
        <authorList>
            <person name="Albuquerque L."/>
            <person name="Polonia A.R.M."/>
            <person name="Barroso C."/>
            <person name="Froufe H.J.C."/>
            <person name="Lage O."/>
            <person name="Lobo-Da-Cunha A."/>
            <person name="Egas C."/>
            <person name="Da Costa M.S."/>
        </authorList>
    </citation>
    <scope>NUCLEOTIDE SEQUENCE [LARGE SCALE GENOMIC DNA]</scope>
    <source>
        <strain evidence="2 3">SPSPC-11</strain>
    </source>
</reference>